<dbReference type="Proteomes" id="UP000001962">
    <property type="component" value="Chromosome"/>
</dbReference>
<gene>
    <name evidence="2" type="ordered locus">Mlg_0645</name>
</gene>
<dbReference type="AlphaFoldDB" id="Q0AAY8"/>
<keyword evidence="3" id="KW-1185">Reference proteome</keyword>
<protein>
    <submittedName>
        <fullName evidence="2">Uncharacterized protein</fullName>
    </submittedName>
</protein>
<dbReference type="RefSeq" id="WP_011628394.1">
    <property type="nucleotide sequence ID" value="NC_008340.1"/>
</dbReference>
<feature type="region of interest" description="Disordered" evidence="1">
    <location>
        <begin position="65"/>
        <end position="93"/>
    </location>
</feature>
<evidence type="ECO:0000313" key="2">
    <source>
        <dbReference type="EMBL" id="ABI55999.1"/>
    </source>
</evidence>
<feature type="compositionally biased region" description="Basic residues" evidence="1">
    <location>
        <begin position="84"/>
        <end position="93"/>
    </location>
</feature>
<accession>Q0AAY8</accession>
<dbReference type="EMBL" id="CP000453">
    <property type="protein sequence ID" value="ABI55999.1"/>
    <property type="molecule type" value="Genomic_DNA"/>
</dbReference>
<proteinExistence type="predicted"/>
<organism evidence="2 3">
    <name type="scientific">Alkalilimnicola ehrlichii (strain ATCC BAA-1101 / DSM 17681 / MLHE-1)</name>
    <dbReference type="NCBI Taxonomy" id="187272"/>
    <lineage>
        <taxon>Bacteria</taxon>
        <taxon>Pseudomonadati</taxon>
        <taxon>Pseudomonadota</taxon>
        <taxon>Gammaproteobacteria</taxon>
        <taxon>Chromatiales</taxon>
        <taxon>Ectothiorhodospiraceae</taxon>
        <taxon>Alkalilimnicola</taxon>
    </lineage>
</organism>
<name>Q0AAY8_ALKEH</name>
<dbReference type="HOGENOM" id="CLU_2393364_0_0_6"/>
<sequence>MLTAEERLWVAALARYVQDARAPSAYGDEGEALADLEGDAVILRRLAELAGYDPEATVVAVRREVLGGPPEHPPAKPVRQPEGRHRHRSACHV</sequence>
<dbReference type="KEGG" id="aeh:Mlg_0645"/>
<evidence type="ECO:0000313" key="3">
    <source>
        <dbReference type="Proteomes" id="UP000001962"/>
    </source>
</evidence>
<reference evidence="3" key="1">
    <citation type="submission" date="2006-08" db="EMBL/GenBank/DDBJ databases">
        <title>Complete sequence of Alkalilimnicola ehrilichei MLHE-1.</title>
        <authorList>
            <person name="Copeland A."/>
            <person name="Lucas S."/>
            <person name="Lapidus A."/>
            <person name="Barry K."/>
            <person name="Detter J.C."/>
            <person name="Glavina del Rio T."/>
            <person name="Hammon N."/>
            <person name="Israni S."/>
            <person name="Dalin E."/>
            <person name="Tice H."/>
            <person name="Pitluck S."/>
            <person name="Sims D."/>
            <person name="Brettin T."/>
            <person name="Bruce D."/>
            <person name="Han C."/>
            <person name="Tapia R."/>
            <person name="Gilna P."/>
            <person name="Schmutz J."/>
            <person name="Larimer F."/>
            <person name="Land M."/>
            <person name="Hauser L."/>
            <person name="Kyrpides N."/>
            <person name="Mikhailova N."/>
            <person name="Oremland R.S."/>
            <person name="Hoeft S.E."/>
            <person name="Switzer-Blum J."/>
            <person name="Kulp T."/>
            <person name="King G."/>
            <person name="Tabita R."/>
            <person name="Witte B."/>
            <person name="Santini J.M."/>
            <person name="Basu P."/>
            <person name="Hollibaugh J.T."/>
            <person name="Xie G."/>
            <person name="Stolz J.F."/>
            <person name="Richardson P."/>
        </authorList>
    </citation>
    <scope>NUCLEOTIDE SEQUENCE [LARGE SCALE GENOMIC DNA]</scope>
    <source>
        <strain evidence="3">ATCC BAA-1101 / DSM 17681 / MLHE-1</strain>
    </source>
</reference>
<evidence type="ECO:0000256" key="1">
    <source>
        <dbReference type="SAM" id="MobiDB-lite"/>
    </source>
</evidence>